<feature type="compositionally biased region" description="Basic and acidic residues" evidence="1">
    <location>
        <begin position="324"/>
        <end position="347"/>
    </location>
</feature>
<evidence type="ECO:0000256" key="1">
    <source>
        <dbReference type="SAM" id="MobiDB-lite"/>
    </source>
</evidence>
<dbReference type="PROSITE" id="PS51782">
    <property type="entry name" value="LYSM"/>
    <property type="match status" value="1"/>
</dbReference>
<name>A0A5C1DFK6_9NEIS</name>
<organism evidence="3 4">
    <name type="scientific">Chromobacterium paludis</name>
    <dbReference type="NCBI Taxonomy" id="2605945"/>
    <lineage>
        <taxon>Bacteria</taxon>
        <taxon>Pseudomonadati</taxon>
        <taxon>Pseudomonadota</taxon>
        <taxon>Betaproteobacteria</taxon>
        <taxon>Neisseriales</taxon>
        <taxon>Chromobacteriaceae</taxon>
        <taxon>Chromobacterium</taxon>
    </lineage>
</organism>
<dbReference type="PANTHER" id="PTHR21666:SF270">
    <property type="entry name" value="MUREIN HYDROLASE ACTIVATOR ENVC"/>
    <property type="match status" value="1"/>
</dbReference>
<dbReference type="Gene3D" id="2.70.70.10">
    <property type="entry name" value="Glucose Permease (Domain IIA)"/>
    <property type="match status" value="1"/>
</dbReference>
<dbReference type="Gene3D" id="3.10.350.10">
    <property type="entry name" value="LysM domain"/>
    <property type="match status" value="1"/>
</dbReference>
<evidence type="ECO:0000313" key="3">
    <source>
        <dbReference type="EMBL" id="QEL55436.1"/>
    </source>
</evidence>
<dbReference type="Proteomes" id="UP000322079">
    <property type="component" value="Chromosome"/>
</dbReference>
<dbReference type="InterPro" id="IPR050570">
    <property type="entry name" value="Cell_wall_metabolism_enzyme"/>
</dbReference>
<dbReference type="Gene3D" id="1.10.10.2520">
    <property type="entry name" value="Cell wall hydrolase SleB, domain 1"/>
    <property type="match status" value="1"/>
</dbReference>
<feature type="region of interest" description="Disordered" evidence="1">
    <location>
        <begin position="292"/>
        <end position="347"/>
    </location>
</feature>
<dbReference type="SUPFAM" id="SSF51261">
    <property type="entry name" value="Duplicated hybrid motif"/>
    <property type="match status" value="1"/>
</dbReference>
<protein>
    <submittedName>
        <fullName evidence="3">Peptidoglycan DD-metalloendopeptidase family protein</fullName>
    </submittedName>
</protein>
<dbReference type="KEGG" id="chrm:FYK34_07585"/>
<proteinExistence type="predicted"/>
<dbReference type="InterPro" id="IPR018392">
    <property type="entry name" value="LysM"/>
</dbReference>
<feature type="compositionally biased region" description="Basic and acidic residues" evidence="1">
    <location>
        <begin position="304"/>
        <end position="313"/>
    </location>
</feature>
<sequence>MTEDNDFYVFVATIYGEAAGQSTASWQAIANVIMNRIKQGREWKKYKTPADIVKNTGFDAYTQKNKPYQEAYNYLVNGMATPHSGKIDLLKSSVAPIYAGNAADNAKRAVLYYSPKAQEKLYKKTPSWNFSLLEEVQVSGAEKDDFKFFRYKDVAKLKVRIRRVDHPIANREVKFTVGKFEKNLKTNKDGELPVILTDKIGEQFKLWVKNSKGELVKVYDEAITAAEIAIDIIRNKIAHNSQTEKHIGKPVPKSTTSHIVKKGETLSKIAMLYSTSIAEICKANKINNPNSITVGQELKLPPKKNKETPEKKSAKTAPPPAAHSTHEVLSHRNEDGHPNETIGRTKSDSTSIAKILFPIAGHNRKSYKPGTPGEFGHNRSNSRKHAGCDIYAAAGTPIRAVADGKVVFTHGFYWKTNEVSIDHDGFIVRYGEVDPESIVVKVGDTIKRGQTIAKVGQLIMPSGEKYKQCMLHFEMYNSSDSVIKATLSNGSKPFRRRSDLINPTATLDAADD</sequence>
<dbReference type="Pfam" id="PF01551">
    <property type="entry name" value="Peptidase_M23"/>
    <property type="match status" value="1"/>
</dbReference>
<keyword evidence="4" id="KW-1185">Reference proteome</keyword>
<dbReference type="PANTHER" id="PTHR21666">
    <property type="entry name" value="PEPTIDASE-RELATED"/>
    <property type="match status" value="1"/>
</dbReference>
<accession>A0A5C1DFK6</accession>
<dbReference type="SMART" id="SM00257">
    <property type="entry name" value="LysM"/>
    <property type="match status" value="1"/>
</dbReference>
<dbReference type="RefSeq" id="WP_149295800.1">
    <property type="nucleotide sequence ID" value="NZ_CP043473.1"/>
</dbReference>
<dbReference type="InterPro" id="IPR011055">
    <property type="entry name" value="Dup_hybrid_motif"/>
</dbReference>
<reference evidence="3 4" key="1">
    <citation type="submission" date="2019-08" db="EMBL/GenBank/DDBJ databases">
        <title>Chromobacterium paludis, a novel bacterium isolated from a Maryland marsh pond.</title>
        <authorList>
            <person name="Blackburn M.B."/>
            <person name="Gundersen-Rindal D.E."/>
        </authorList>
    </citation>
    <scope>NUCLEOTIDE SEQUENCE [LARGE SCALE GENOMIC DNA]</scope>
    <source>
        <strain evidence="4">IIBBL 257-1</strain>
    </source>
</reference>
<dbReference type="GO" id="GO:0004222">
    <property type="term" value="F:metalloendopeptidase activity"/>
    <property type="evidence" value="ECO:0007669"/>
    <property type="project" value="TreeGrafter"/>
</dbReference>
<dbReference type="Pfam" id="PF01476">
    <property type="entry name" value="LysM"/>
    <property type="match status" value="1"/>
</dbReference>
<dbReference type="InterPro" id="IPR036779">
    <property type="entry name" value="LysM_dom_sf"/>
</dbReference>
<dbReference type="CDD" id="cd00118">
    <property type="entry name" value="LysM"/>
    <property type="match status" value="1"/>
</dbReference>
<dbReference type="AlphaFoldDB" id="A0A5C1DFK6"/>
<dbReference type="EMBL" id="CP043473">
    <property type="protein sequence ID" value="QEL55436.1"/>
    <property type="molecule type" value="Genomic_DNA"/>
</dbReference>
<dbReference type="InterPro" id="IPR016047">
    <property type="entry name" value="M23ase_b-sheet_dom"/>
</dbReference>
<dbReference type="InterPro" id="IPR042047">
    <property type="entry name" value="SleB_dom1"/>
</dbReference>
<evidence type="ECO:0000313" key="4">
    <source>
        <dbReference type="Proteomes" id="UP000322079"/>
    </source>
</evidence>
<evidence type="ECO:0000259" key="2">
    <source>
        <dbReference type="PROSITE" id="PS51782"/>
    </source>
</evidence>
<gene>
    <name evidence="3" type="ORF">FYK34_07585</name>
</gene>
<dbReference type="CDD" id="cd12797">
    <property type="entry name" value="M23_peptidase"/>
    <property type="match status" value="1"/>
</dbReference>
<feature type="domain" description="LysM" evidence="2">
    <location>
        <begin position="256"/>
        <end position="300"/>
    </location>
</feature>